<name>A0A2D2DLC9_9BURK</name>
<dbReference type="InterPro" id="IPR001387">
    <property type="entry name" value="Cro/C1-type_HTH"/>
</dbReference>
<keyword evidence="3" id="KW-0238">DNA-binding</keyword>
<organism evidence="3 4">
    <name type="scientific">Massilia violaceinigra</name>
    <dbReference type="NCBI Taxonomy" id="2045208"/>
    <lineage>
        <taxon>Bacteria</taxon>
        <taxon>Pseudomonadati</taxon>
        <taxon>Pseudomonadota</taxon>
        <taxon>Betaproteobacteria</taxon>
        <taxon>Burkholderiales</taxon>
        <taxon>Oxalobacteraceae</taxon>
        <taxon>Telluria group</taxon>
        <taxon>Massilia</taxon>
    </lineage>
</organism>
<evidence type="ECO:0000259" key="2">
    <source>
        <dbReference type="Pfam" id="PF06114"/>
    </source>
</evidence>
<dbReference type="EMBL" id="CP024608">
    <property type="protein sequence ID" value="ATQ75797.1"/>
    <property type="molecule type" value="Genomic_DNA"/>
</dbReference>
<dbReference type="InterPro" id="IPR010359">
    <property type="entry name" value="IrrE_HExxH"/>
</dbReference>
<proteinExistence type="inferred from homology"/>
<dbReference type="SUPFAM" id="SSF47413">
    <property type="entry name" value="lambda repressor-like DNA-binding domains"/>
    <property type="match status" value="1"/>
</dbReference>
<dbReference type="AlphaFoldDB" id="A0A2D2DLC9"/>
<dbReference type="CDD" id="cd00093">
    <property type="entry name" value="HTH_XRE"/>
    <property type="match status" value="1"/>
</dbReference>
<gene>
    <name evidence="3" type="ORF">CR152_15630</name>
</gene>
<evidence type="ECO:0000313" key="4">
    <source>
        <dbReference type="Proteomes" id="UP000229897"/>
    </source>
</evidence>
<dbReference type="RefSeq" id="WP_099875861.1">
    <property type="nucleotide sequence ID" value="NZ_CP024608.1"/>
</dbReference>
<dbReference type="InterPro" id="IPR052345">
    <property type="entry name" value="Rad_response_metalloprotease"/>
</dbReference>
<comment type="similarity">
    <text evidence="1">Belongs to the short-chain fatty acyl-CoA assimilation regulator (ScfR) family.</text>
</comment>
<dbReference type="Proteomes" id="UP000229897">
    <property type="component" value="Chromosome"/>
</dbReference>
<keyword evidence="4" id="KW-1185">Reference proteome</keyword>
<dbReference type="InterPro" id="IPR010982">
    <property type="entry name" value="Lambda_DNA-bd_dom_sf"/>
</dbReference>
<dbReference type="KEGG" id="mass:CR152_15630"/>
<evidence type="ECO:0000256" key="1">
    <source>
        <dbReference type="ARBA" id="ARBA00007227"/>
    </source>
</evidence>
<reference evidence="3" key="1">
    <citation type="submission" date="2017-10" db="EMBL/GenBank/DDBJ databases">
        <title>Massilia psychrophilum sp. nov., a novel purple-pigmented bacterium isolated from Tianshan glacier, Xinjiang Municipality, China.</title>
        <authorList>
            <person name="Wang H."/>
        </authorList>
    </citation>
    <scope>NUCLEOTIDE SEQUENCE [LARGE SCALE GENOMIC DNA]</scope>
    <source>
        <strain evidence="3">B2</strain>
    </source>
</reference>
<dbReference type="PANTHER" id="PTHR43236:SF1">
    <property type="entry name" value="BLL7220 PROTEIN"/>
    <property type="match status" value="1"/>
</dbReference>
<dbReference type="Gene3D" id="1.10.10.2910">
    <property type="match status" value="1"/>
</dbReference>
<evidence type="ECO:0000313" key="3">
    <source>
        <dbReference type="EMBL" id="ATQ75797.1"/>
    </source>
</evidence>
<sequence length="378" mass="41721">MALNLTILGAKIATHRKELRESVDQLGSALGIAVDRLKRIEAGAIEPTGDEILILSGHFLCDYKIFLTDEQPPEAPPTQILYRAKGDDFSKEDRRAIRDFLYLCETESELSNDLGRTAASFHPTPIANGSPQIINAAQAVREKLRYKENDLTRDVFGDCRRLGIHVFRRRLGDSDISGLFIVHPTAGKCILVNASEDIYRQRFSAAHELAHALFDADARARVSLRTETSTPLERRANAFASAYLMPPGQLRQLPPAKGWSDDDAKRWANEFRVSCDALGIALLKAGLVDVALCKRIRALRVSAADKIDPEIPRSLSAAQKANKTALLEQGLSNHYVALCFEAHRQGFISAGRLAEALLRSPSELNEVAGLYGHKLHGH</sequence>
<dbReference type="GO" id="GO:0003677">
    <property type="term" value="F:DNA binding"/>
    <property type="evidence" value="ECO:0007669"/>
    <property type="project" value="UniProtKB-KW"/>
</dbReference>
<dbReference type="Pfam" id="PF06114">
    <property type="entry name" value="Peptidase_M78"/>
    <property type="match status" value="1"/>
</dbReference>
<feature type="domain" description="IrrE N-terminal-like" evidence="2">
    <location>
        <begin position="159"/>
        <end position="281"/>
    </location>
</feature>
<dbReference type="Gene3D" id="1.10.260.40">
    <property type="entry name" value="lambda repressor-like DNA-binding domains"/>
    <property type="match status" value="1"/>
</dbReference>
<dbReference type="PANTHER" id="PTHR43236">
    <property type="entry name" value="ANTITOXIN HIGA1"/>
    <property type="match status" value="1"/>
</dbReference>
<protein>
    <submittedName>
        <fullName evidence="3">DNA-binding protein</fullName>
    </submittedName>
</protein>
<dbReference type="OrthoDB" id="9794834at2"/>
<accession>A0A2D2DLC9</accession>